<dbReference type="SUPFAM" id="SSF46689">
    <property type="entry name" value="Homeodomain-like"/>
    <property type="match status" value="1"/>
</dbReference>
<keyword evidence="8" id="KW-1185">Reference proteome</keyword>
<evidence type="ECO:0000313" key="8">
    <source>
        <dbReference type="Proteomes" id="UP000198403"/>
    </source>
</evidence>
<dbReference type="Gene3D" id="1.10.10.60">
    <property type="entry name" value="Homeodomain-like"/>
    <property type="match status" value="1"/>
</dbReference>
<dbReference type="Proteomes" id="UP000198403">
    <property type="component" value="Unassembled WGS sequence"/>
</dbReference>
<proteinExistence type="predicted"/>
<dbReference type="Gene3D" id="1.10.357.10">
    <property type="entry name" value="Tetracycline Repressor, domain 2"/>
    <property type="match status" value="1"/>
</dbReference>
<keyword evidence="2 4" id="KW-0238">DNA-binding</keyword>
<keyword evidence="3" id="KW-0804">Transcription</keyword>
<dbReference type="SUPFAM" id="SSF48498">
    <property type="entry name" value="Tetracyclin repressor-like, C-terminal domain"/>
    <property type="match status" value="1"/>
</dbReference>
<evidence type="ECO:0000256" key="2">
    <source>
        <dbReference type="ARBA" id="ARBA00023125"/>
    </source>
</evidence>
<dbReference type="InterPro" id="IPR050109">
    <property type="entry name" value="HTH-type_TetR-like_transc_reg"/>
</dbReference>
<feature type="DNA-binding region" description="H-T-H motif" evidence="4">
    <location>
        <begin position="46"/>
        <end position="65"/>
    </location>
</feature>
<evidence type="ECO:0000256" key="5">
    <source>
        <dbReference type="SAM" id="MobiDB-lite"/>
    </source>
</evidence>
<evidence type="ECO:0000256" key="4">
    <source>
        <dbReference type="PROSITE-ProRule" id="PRU00335"/>
    </source>
</evidence>
<evidence type="ECO:0000313" key="7">
    <source>
        <dbReference type="EMBL" id="SNR53468.1"/>
    </source>
</evidence>
<dbReference type="PANTHER" id="PTHR30055">
    <property type="entry name" value="HTH-TYPE TRANSCRIPTIONAL REGULATOR RUTR"/>
    <property type="match status" value="1"/>
</dbReference>
<evidence type="ECO:0000259" key="6">
    <source>
        <dbReference type="PROSITE" id="PS50977"/>
    </source>
</evidence>
<keyword evidence="1" id="KW-0805">Transcription regulation</keyword>
<dbReference type="EMBL" id="FZNO01000011">
    <property type="protein sequence ID" value="SNR53468.1"/>
    <property type="molecule type" value="Genomic_DNA"/>
</dbReference>
<dbReference type="GO" id="GO:0003700">
    <property type="term" value="F:DNA-binding transcription factor activity"/>
    <property type="evidence" value="ECO:0007669"/>
    <property type="project" value="TreeGrafter"/>
</dbReference>
<dbReference type="InterPro" id="IPR009057">
    <property type="entry name" value="Homeodomain-like_sf"/>
</dbReference>
<feature type="region of interest" description="Disordered" evidence="5">
    <location>
        <begin position="1"/>
        <end position="23"/>
    </location>
</feature>
<dbReference type="GO" id="GO:0000976">
    <property type="term" value="F:transcription cis-regulatory region binding"/>
    <property type="evidence" value="ECO:0007669"/>
    <property type="project" value="TreeGrafter"/>
</dbReference>
<dbReference type="PRINTS" id="PR00455">
    <property type="entry name" value="HTHTETR"/>
</dbReference>
<sequence length="223" mass="24834">MTSRPGASLTERPPPTGQQRRTEATRRALLAAARAVLSEHGYARATVAQIARAAGRAHGTFYLYFDNKEDIYSTLLENMWADLKEQSRSVWRRDTPLESVHATVARYVSGFAENVDLWLLLDQMSASNPRFTRLRDDYRRQFVHKIQRGIESSGAHARMDGMEPEIVAELLAGMVDEACTARFLRGRTWPQDVMVDNIVTVWGRAVGYLSNGVPAGPAGALAD</sequence>
<feature type="domain" description="HTH tetR-type" evidence="6">
    <location>
        <begin position="23"/>
        <end position="83"/>
    </location>
</feature>
<dbReference type="PANTHER" id="PTHR30055:SF234">
    <property type="entry name" value="HTH-TYPE TRANSCRIPTIONAL REGULATOR BETI"/>
    <property type="match status" value="1"/>
</dbReference>
<dbReference type="InterPro" id="IPR036271">
    <property type="entry name" value="Tet_transcr_reg_TetR-rel_C_sf"/>
</dbReference>
<protein>
    <submittedName>
        <fullName evidence="7">Transcriptional regulator, TetR family</fullName>
    </submittedName>
</protein>
<gene>
    <name evidence="7" type="ORF">SAMN06272737_111103</name>
</gene>
<accession>A0A238X4H4</accession>
<name>A0A238X4H4_9ACTN</name>
<dbReference type="PROSITE" id="PS50977">
    <property type="entry name" value="HTH_TETR_2"/>
    <property type="match status" value="1"/>
</dbReference>
<evidence type="ECO:0000256" key="1">
    <source>
        <dbReference type="ARBA" id="ARBA00023015"/>
    </source>
</evidence>
<organism evidence="7 8">
    <name type="scientific">Blastococcus mobilis</name>
    <dbReference type="NCBI Taxonomy" id="1938746"/>
    <lineage>
        <taxon>Bacteria</taxon>
        <taxon>Bacillati</taxon>
        <taxon>Actinomycetota</taxon>
        <taxon>Actinomycetes</taxon>
        <taxon>Geodermatophilales</taxon>
        <taxon>Geodermatophilaceae</taxon>
        <taxon>Blastococcus</taxon>
    </lineage>
</organism>
<evidence type="ECO:0000256" key="3">
    <source>
        <dbReference type="ARBA" id="ARBA00023163"/>
    </source>
</evidence>
<dbReference type="InterPro" id="IPR001647">
    <property type="entry name" value="HTH_TetR"/>
</dbReference>
<dbReference type="Pfam" id="PF00440">
    <property type="entry name" value="TetR_N"/>
    <property type="match status" value="1"/>
</dbReference>
<dbReference type="RefSeq" id="WP_176445519.1">
    <property type="nucleotide sequence ID" value="NZ_FZNO01000011.1"/>
</dbReference>
<dbReference type="AlphaFoldDB" id="A0A238X4H4"/>
<reference evidence="7 8" key="1">
    <citation type="submission" date="2017-06" db="EMBL/GenBank/DDBJ databases">
        <authorList>
            <person name="Kim H.J."/>
            <person name="Triplett B.A."/>
        </authorList>
    </citation>
    <scope>NUCLEOTIDE SEQUENCE [LARGE SCALE GENOMIC DNA]</scope>
    <source>
        <strain evidence="7 8">DSM 44272</strain>
    </source>
</reference>